<dbReference type="SUPFAM" id="SSF52540">
    <property type="entry name" value="P-loop containing nucleoside triphosphate hydrolases"/>
    <property type="match status" value="1"/>
</dbReference>
<organism evidence="3 4">
    <name type="scientific">Microbacterium alkaliflavum</name>
    <dbReference type="NCBI Taxonomy" id="3248839"/>
    <lineage>
        <taxon>Bacteria</taxon>
        <taxon>Bacillati</taxon>
        <taxon>Actinomycetota</taxon>
        <taxon>Actinomycetes</taxon>
        <taxon>Micrococcales</taxon>
        <taxon>Microbacteriaceae</taxon>
        <taxon>Microbacterium</taxon>
    </lineage>
</organism>
<protein>
    <submittedName>
        <fullName evidence="3">ATP-binding protein</fullName>
    </submittedName>
</protein>
<dbReference type="PRINTS" id="PR00364">
    <property type="entry name" value="DISEASERSIST"/>
</dbReference>
<dbReference type="Gene3D" id="3.40.50.300">
    <property type="entry name" value="P-loop containing nucleotide triphosphate hydrolases"/>
    <property type="match status" value="1"/>
</dbReference>
<dbReference type="EMBL" id="JBIQWL010000026">
    <property type="protein sequence ID" value="MFH8253303.1"/>
    <property type="molecule type" value="Genomic_DNA"/>
</dbReference>
<keyword evidence="4" id="KW-1185">Reference proteome</keyword>
<evidence type="ECO:0000313" key="4">
    <source>
        <dbReference type="Proteomes" id="UP001610861"/>
    </source>
</evidence>
<dbReference type="InterPro" id="IPR058852">
    <property type="entry name" value="HTH_77"/>
</dbReference>
<feature type="non-terminal residue" evidence="3">
    <location>
        <position position="1"/>
    </location>
</feature>
<dbReference type="Pfam" id="PF25872">
    <property type="entry name" value="HTH_77"/>
    <property type="match status" value="1"/>
</dbReference>
<feature type="region of interest" description="Disordered" evidence="1">
    <location>
        <begin position="21"/>
        <end position="40"/>
    </location>
</feature>
<sequence length="737" mass="79199">TAEELQDRIADDLATLLAERFDESRDEASPAPPPPSSVFTRLPAADTRIIGREGAIQEIIGVLGDRSTRVVTLVGPGGIGKSRLSIAVAEAVAPLFPDGTVFVPLENVLEPGLLLSTIGYALGIRETTGLQLEERMTIALGNRRILFVLDNFEQLVSAAPVLVRLFDIAPDAAFLVTSRVVLRIRGERVFDVEPLATHDPASPESTGRARTAPAVELFTERARAADSQFELTDANLPAVVGICRVLEGVPLALELAAARIRMLSPADLLRRLDRQLPLLVAAARDVPGRQRTLRSTIQWSTELLDDSSCRLLTELAVFAPGFTLDSIEAMGRIRGWNFDVVESIETLVDSSLVQRQDIDGQPGFSLLVSVREYGMEQLSATGQEDAARDAHAAVYTAVARAEALDLGSDRQLAAVGRLTLERGNLRAAVRHLVSRADAETACDVAWRLFVFWWVGGYLMEVSVWLEEILERTGAAASSREHAIVAFYVGWRDMWSTHRPGIAAALLDAAEEFESEGDLLGVAMATTTAGVAEINSSAPDVAAALGWLHEGAEAFRRIQAGWGECLAMVALGRIALLGARLDEATELFRRGAEASRASGERFAGTVALHHIGRMMLLADRLDEAEDAYLESLSGSVALRHEEGIAYCLEGLSAVAARRRDARRAGLLAGAAASIRARTAAIEPAVFVYHLRFLDGLRSTDAAAELAAAEVEGGELGAFEAARYAAERAPHLAPVHANA</sequence>
<evidence type="ECO:0000313" key="3">
    <source>
        <dbReference type="EMBL" id="MFH8253303.1"/>
    </source>
</evidence>
<dbReference type="GO" id="GO:0005524">
    <property type="term" value="F:ATP binding"/>
    <property type="evidence" value="ECO:0007669"/>
    <property type="project" value="UniProtKB-KW"/>
</dbReference>
<dbReference type="PANTHER" id="PTHR47691:SF3">
    <property type="entry name" value="HTH-TYPE TRANSCRIPTIONAL REGULATOR RV0890C-RELATED"/>
    <property type="match status" value="1"/>
</dbReference>
<dbReference type="Gene3D" id="1.25.40.10">
    <property type="entry name" value="Tetratricopeptide repeat domain"/>
    <property type="match status" value="1"/>
</dbReference>
<gene>
    <name evidence="3" type="ORF">ACH3VR_23265</name>
</gene>
<evidence type="ECO:0000259" key="2">
    <source>
        <dbReference type="Pfam" id="PF25872"/>
    </source>
</evidence>
<comment type="caution">
    <text evidence="3">The sequence shown here is derived from an EMBL/GenBank/DDBJ whole genome shotgun (WGS) entry which is preliminary data.</text>
</comment>
<feature type="domain" description="Winged helix-turn-helix" evidence="2">
    <location>
        <begin position="304"/>
        <end position="378"/>
    </location>
</feature>
<dbReference type="RefSeq" id="WP_397558726.1">
    <property type="nucleotide sequence ID" value="NZ_JBIQWL010000026.1"/>
</dbReference>
<keyword evidence="3" id="KW-0067">ATP-binding</keyword>
<accession>A0ABW7QGM9</accession>
<reference evidence="3 4" key="1">
    <citation type="submission" date="2024-09" db="EMBL/GenBank/DDBJ databases">
        <authorList>
            <person name="Pan X."/>
        </authorList>
    </citation>
    <scope>NUCLEOTIDE SEQUENCE [LARGE SCALE GENOMIC DNA]</scope>
    <source>
        <strain evidence="3 4">B2969</strain>
    </source>
</reference>
<dbReference type="InterPro" id="IPR011990">
    <property type="entry name" value="TPR-like_helical_dom_sf"/>
</dbReference>
<dbReference type="PANTHER" id="PTHR47691">
    <property type="entry name" value="REGULATOR-RELATED"/>
    <property type="match status" value="1"/>
</dbReference>
<name>A0ABW7QGM9_9MICO</name>
<keyword evidence="3" id="KW-0547">Nucleotide-binding</keyword>
<proteinExistence type="predicted"/>
<dbReference type="SUPFAM" id="SSF48452">
    <property type="entry name" value="TPR-like"/>
    <property type="match status" value="1"/>
</dbReference>
<dbReference type="InterPro" id="IPR027417">
    <property type="entry name" value="P-loop_NTPase"/>
</dbReference>
<dbReference type="Proteomes" id="UP001610861">
    <property type="component" value="Unassembled WGS sequence"/>
</dbReference>
<evidence type="ECO:0000256" key="1">
    <source>
        <dbReference type="SAM" id="MobiDB-lite"/>
    </source>
</evidence>